<organism evidence="1 2">
    <name type="scientific">Sporothrix bragantina</name>
    <dbReference type="NCBI Taxonomy" id="671064"/>
    <lineage>
        <taxon>Eukaryota</taxon>
        <taxon>Fungi</taxon>
        <taxon>Dikarya</taxon>
        <taxon>Ascomycota</taxon>
        <taxon>Pezizomycotina</taxon>
        <taxon>Sordariomycetes</taxon>
        <taxon>Sordariomycetidae</taxon>
        <taxon>Ophiostomatales</taxon>
        <taxon>Ophiostomataceae</taxon>
        <taxon>Sporothrix</taxon>
    </lineage>
</organism>
<sequence length="400" mass="45693">MSDDFSDLLDPFYAAPCALWDSERAKQHEQAVSRAHDYAVCKVAESSALVRAATEAVCDFANRTLAKQSETEIYPSEHMRAQRESKVIRKDELYQDTYTLKYATATSRNISTAVGAMMGCGADVRMMATAVPRFETVVYAKHGPKAARISFSLSSSHIYSSIFLLDSYQTWLQSPPFLQPLQRPVEFKSSYERYNEDMEDLDEMLRICAHLMQNATDKHYLAEPMRAMGQVAEDLRQSLATTKESARASIKTIREMQKQEGRARHDVKRRSDWELAMDAKGDFLVAHSKRVREVSSQVMHMADKTLAVLEIEADATQHYWMAAKKHFRNVCRASGTGFGHRWLFSSFWERVLHCPRYKALKRAEELLKEAWVAELAAHEALDKLAKEVFYAKMDTDSVPF</sequence>
<name>A0ABP0C5I4_9PEZI</name>
<evidence type="ECO:0000313" key="2">
    <source>
        <dbReference type="Proteomes" id="UP001642406"/>
    </source>
</evidence>
<keyword evidence="2" id="KW-1185">Reference proteome</keyword>
<proteinExistence type="predicted"/>
<comment type="caution">
    <text evidence="1">The sequence shown here is derived from an EMBL/GenBank/DDBJ whole genome shotgun (WGS) entry which is preliminary data.</text>
</comment>
<protein>
    <submittedName>
        <fullName evidence="1">Uncharacterized protein</fullName>
    </submittedName>
</protein>
<dbReference type="Proteomes" id="UP001642406">
    <property type="component" value="Unassembled WGS sequence"/>
</dbReference>
<accession>A0ABP0C5I4</accession>
<reference evidence="1 2" key="1">
    <citation type="submission" date="2024-01" db="EMBL/GenBank/DDBJ databases">
        <authorList>
            <person name="Allen C."/>
            <person name="Tagirdzhanova G."/>
        </authorList>
    </citation>
    <scope>NUCLEOTIDE SEQUENCE [LARGE SCALE GENOMIC DNA]</scope>
</reference>
<evidence type="ECO:0000313" key="1">
    <source>
        <dbReference type="EMBL" id="CAK7226907.1"/>
    </source>
</evidence>
<dbReference type="EMBL" id="CAWUHC010000062">
    <property type="protein sequence ID" value="CAK7226907.1"/>
    <property type="molecule type" value="Genomic_DNA"/>
</dbReference>
<gene>
    <name evidence="1" type="ORF">SBRCBS47491_006387</name>
</gene>